<keyword evidence="9" id="KW-1185">Reference proteome</keyword>
<organism evidence="8 9">
    <name type="scientific">Jilunia laotingensis</name>
    <dbReference type="NCBI Taxonomy" id="2763675"/>
    <lineage>
        <taxon>Bacteria</taxon>
        <taxon>Pseudomonadati</taxon>
        <taxon>Bacteroidota</taxon>
        <taxon>Bacteroidia</taxon>
        <taxon>Bacteroidales</taxon>
        <taxon>Bacteroidaceae</taxon>
        <taxon>Jilunia</taxon>
    </lineage>
</organism>
<reference evidence="8" key="1">
    <citation type="submission" date="2020-08" db="EMBL/GenBank/DDBJ databases">
        <title>Genome public.</title>
        <authorList>
            <person name="Liu C."/>
            <person name="Sun Q."/>
        </authorList>
    </citation>
    <scope>NUCLEOTIDE SEQUENCE</scope>
    <source>
        <strain evidence="8">N12</strain>
    </source>
</reference>
<gene>
    <name evidence="8" type="ORF">H8744_00595</name>
</gene>
<name>A0A926F0E8_9BACT</name>
<dbReference type="PANTHER" id="PTHR30250">
    <property type="entry name" value="PST FAMILY PREDICTED COLANIC ACID TRANSPORTER"/>
    <property type="match status" value="1"/>
</dbReference>
<evidence type="ECO:0000256" key="5">
    <source>
        <dbReference type="ARBA" id="ARBA00022989"/>
    </source>
</evidence>
<dbReference type="RefSeq" id="WP_262432979.1">
    <property type="nucleotide sequence ID" value="NZ_JACRTF010000001.1"/>
</dbReference>
<feature type="transmembrane region" description="Helical" evidence="7">
    <location>
        <begin position="365"/>
        <end position="396"/>
    </location>
</feature>
<feature type="transmembrane region" description="Helical" evidence="7">
    <location>
        <begin position="216"/>
        <end position="238"/>
    </location>
</feature>
<feature type="transmembrane region" description="Helical" evidence="7">
    <location>
        <begin position="323"/>
        <end position="344"/>
    </location>
</feature>
<dbReference type="AlphaFoldDB" id="A0A926F0E8"/>
<dbReference type="EMBL" id="JACRTF010000001">
    <property type="protein sequence ID" value="MBC8591758.1"/>
    <property type="molecule type" value="Genomic_DNA"/>
</dbReference>
<evidence type="ECO:0000256" key="6">
    <source>
        <dbReference type="ARBA" id="ARBA00023136"/>
    </source>
</evidence>
<keyword evidence="6 7" id="KW-0472">Membrane</keyword>
<comment type="similarity">
    <text evidence="2">Belongs to the polysaccharide synthase family.</text>
</comment>
<dbReference type="Pfam" id="PF13440">
    <property type="entry name" value="Polysacc_synt_3"/>
    <property type="match status" value="1"/>
</dbReference>
<evidence type="ECO:0000256" key="1">
    <source>
        <dbReference type="ARBA" id="ARBA00004651"/>
    </source>
</evidence>
<feature type="transmembrane region" description="Helical" evidence="7">
    <location>
        <begin position="12"/>
        <end position="37"/>
    </location>
</feature>
<sequence length="493" mass="55688">MSESLKNKTVRGVGWSFVDNIASSGVTFLVGLVLARLLTPAEYGIMAMIAIFIAVSNSIVDSGFSNALIRKVRVERVDYNTVFYFNLAVSVLLYVLLFLASPSISVFFKEPELVKVTRVIGSVLVINALAIIPRTVFVRDVNFKTQTKVSLISSVSSGAVGIVMALSGMGVWSLVGQQLSRQSLNSLFLWVYCKWKPSLEFSIESFRELFGFGSKLLLSGLLSTVYQNVYYIIIGRFYSSSLLGQYTRAEQFNMIFSSNLTSVVQRVSYPVLSSIQEDPKRLREAYRKVIKTTMLITFACMLGLAAVAKPLIVILIGEKWLPSVYFLQIICFSGMLYPLHAINLNILQVKGRSDLFLKLEVIKRIIAIAPILIGVFYGIEYMLWGSVFTAFISYFLNSHYSARLIDYPTMDQMKDILPTFFISSIVAFFMWCVSLFDISAYILLPMQLSLGILLAFIIYEKLRLPEYLEVRQLVCSLLHRKNKLDNKQIWTKN</sequence>
<evidence type="ECO:0000313" key="9">
    <source>
        <dbReference type="Proteomes" id="UP000651085"/>
    </source>
</evidence>
<dbReference type="InterPro" id="IPR050833">
    <property type="entry name" value="Poly_Biosynth_Transport"/>
</dbReference>
<comment type="subcellular location">
    <subcellularLocation>
        <location evidence="1">Cell membrane</location>
        <topology evidence="1">Multi-pass membrane protein</topology>
    </subcellularLocation>
</comment>
<feature type="transmembrane region" description="Helical" evidence="7">
    <location>
        <begin position="119"/>
        <end position="137"/>
    </location>
</feature>
<keyword evidence="5 7" id="KW-1133">Transmembrane helix</keyword>
<dbReference type="Proteomes" id="UP000651085">
    <property type="component" value="Unassembled WGS sequence"/>
</dbReference>
<dbReference type="PANTHER" id="PTHR30250:SF10">
    <property type="entry name" value="LIPOPOLYSACCHARIDE BIOSYNTHESIS PROTEIN WZXC"/>
    <property type="match status" value="1"/>
</dbReference>
<feature type="transmembrane region" description="Helical" evidence="7">
    <location>
        <begin position="416"/>
        <end position="433"/>
    </location>
</feature>
<comment type="caution">
    <text evidence="8">The sequence shown here is derived from an EMBL/GenBank/DDBJ whole genome shotgun (WGS) entry which is preliminary data.</text>
</comment>
<feature type="transmembrane region" description="Helical" evidence="7">
    <location>
        <begin position="43"/>
        <end position="60"/>
    </location>
</feature>
<keyword evidence="3" id="KW-1003">Cell membrane</keyword>
<feature type="transmembrane region" description="Helical" evidence="7">
    <location>
        <begin position="149"/>
        <end position="175"/>
    </location>
</feature>
<evidence type="ECO:0000256" key="4">
    <source>
        <dbReference type="ARBA" id="ARBA00022692"/>
    </source>
</evidence>
<dbReference type="CDD" id="cd13127">
    <property type="entry name" value="MATE_tuaB_like"/>
    <property type="match status" value="1"/>
</dbReference>
<evidence type="ECO:0000313" key="8">
    <source>
        <dbReference type="EMBL" id="MBC8591758.1"/>
    </source>
</evidence>
<evidence type="ECO:0000256" key="3">
    <source>
        <dbReference type="ARBA" id="ARBA00022475"/>
    </source>
</evidence>
<protein>
    <submittedName>
        <fullName evidence="8">Lipopolysaccharide biosynthesis protein</fullName>
    </submittedName>
</protein>
<feature type="transmembrane region" description="Helical" evidence="7">
    <location>
        <begin position="293"/>
        <end position="317"/>
    </location>
</feature>
<accession>A0A926F0E8</accession>
<feature type="transmembrane region" description="Helical" evidence="7">
    <location>
        <begin position="81"/>
        <end position="99"/>
    </location>
</feature>
<dbReference type="GO" id="GO:0005886">
    <property type="term" value="C:plasma membrane"/>
    <property type="evidence" value="ECO:0007669"/>
    <property type="project" value="UniProtKB-SubCell"/>
</dbReference>
<evidence type="ECO:0000256" key="7">
    <source>
        <dbReference type="SAM" id="Phobius"/>
    </source>
</evidence>
<keyword evidence="4 7" id="KW-0812">Transmembrane</keyword>
<proteinExistence type="inferred from homology"/>
<evidence type="ECO:0000256" key="2">
    <source>
        <dbReference type="ARBA" id="ARBA00007430"/>
    </source>
</evidence>
<feature type="transmembrane region" description="Helical" evidence="7">
    <location>
        <begin position="440"/>
        <end position="459"/>
    </location>
</feature>